<gene>
    <name evidence="3" type="ORF">LQV63_20000</name>
</gene>
<feature type="transmembrane region" description="Helical" evidence="1">
    <location>
        <begin position="67"/>
        <end position="91"/>
    </location>
</feature>
<evidence type="ECO:0000313" key="4">
    <source>
        <dbReference type="Proteomes" id="UP001199916"/>
    </source>
</evidence>
<evidence type="ECO:0000313" key="3">
    <source>
        <dbReference type="EMBL" id="MCE5171589.1"/>
    </source>
</evidence>
<reference evidence="3 4" key="1">
    <citation type="submission" date="2021-11" db="EMBL/GenBank/DDBJ databases">
        <title>Draft genome sequence of Paenibacillus profundus YoMME, a new Gram-positive bacteria with exoelectrogenic properties.</title>
        <authorList>
            <person name="Hubenova Y."/>
            <person name="Hubenova E."/>
            <person name="Manasiev Y."/>
            <person name="Peykov S."/>
            <person name="Mitov M."/>
        </authorList>
    </citation>
    <scope>NUCLEOTIDE SEQUENCE [LARGE SCALE GENOMIC DNA]</scope>
    <source>
        <strain evidence="3 4">YoMME</strain>
    </source>
</reference>
<feature type="transmembrane region" description="Helical" evidence="1">
    <location>
        <begin position="39"/>
        <end position="61"/>
    </location>
</feature>
<keyword evidence="1" id="KW-0812">Transmembrane</keyword>
<evidence type="ECO:0000259" key="2">
    <source>
        <dbReference type="Pfam" id="PF25842"/>
    </source>
</evidence>
<comment type="caution">
    <text evidence="3">The sequence shown here is derived from an EMBL/GenBank/DDBJ whole genome shotgun (WGS) entry which is preliminary data.</text>
</comment>
<dbReference type="GO" id="GO:0006508">
    <property type="term" value="P:proteolysis"/>
    <property type="evidence" value="ECO:0007669"/>
    <property type="project" value="UniProtKB-KW"/>
</dbReference>
<dbReference type="Pfam" id="PF25842">
    <property type="entry name" value="NfeD_TM"/>
    <property type="match status" value="1"/>
</dbReference>
<dbReference type="InterPro" id="IPR012340">
    <property type="entry name" value="NA-bd_OB-fold"/>
</dbReference>
<proteinExistence type="predicted"/>
<keyword evidence="3" id="KW-0645">Protease</keyword>
<keyword evidence="3" id="KW-0378">Hydrolase</keyword>
<dbReference type="InterPro" id="IPR058653">
    <property type="entry name" value="NfeD2_TM"/>
</dbReference>
<name>A0ABS8YKW6_9BACL</name>
<dbReference type="RefSeq" id="WP_233698008.1">
    <property type="nucleotide sequence ID" value="NZ_JAJNBZ010000018.1"/>
</dbReference>
<keyword evidence="1" id="KW-0472">Membrane</keyword>
<keyword evidence="1" id="KW-1133">Transmembrane helix</keyword>
<accession>A0ABS8YKW6</accession>
<dbReference type="EMBL" id="JAJNBZ010000018">
    <property type="protein sequence ID" value="MCE5171589.1"/>
    <property type="molecule type" value="Genomic_DNA"/>
</dbReference>
<feature type="transmembrane region" description="Helical" evidence="1">
    <location>
        <begin position="6"/>
        <end position="27"/>
    </location>
</feature>
<evidence type="ECO:0000256" key="1">
    <source>
        <dbReference type="SAM" id="Phobius"/>
    </source>
</evidence>
<keyword evidence="4" id="KW-1185">Reference proteome</keyword>
<dbReference type="Gene3D" id="2.40.50.140">
    <property type="entry name" value="Nucleic acid-binding proteins"/>
    <property type="match status" value="1"/>
</dbReference>
<organism evidence="3 4">
    <name type="scientific">Paenibacillus profundus</name>
    <dbReference type="NCBI Taxonomy" id="1173085"/>
    <lineage>
        <taxon>Bacteria</taxon>
        <taxon>Bacillati</taxon>
        <taxon>Bacillota</taxon>
        <taxon>Bacilli</taxon>
        <taxon>Bacillales</taxon>
        <taxon>Paenibacillaceae</taxon>
        <taxon>Paenibacillus</taxon>
    </lineage>
</organism>
<feature type="domain" description="Membrane protein NfeD2 N-terminal transmembrane" evidence="2">
    <location>
        <begin position="1"/>
        <end position="100"/>
    </location>
</feature>
<dbReference type="Proteomes" id="UP001199916">
    <property type="component" value="Unassembled WGS sequence"/>
</dbReference>
<dbReference type="GO" id="GO:0008233">
    <property type="term" value="F:peptidase activity"/>
    <property type="evidence" value="ECO:0007669"/>
    <property type="project" value="UniProtKB-KW"/>
</dbReference>
<protein>
    <submittedName>
        <fullName evidence="3">Protease</fullName>
    </submittedName>
</protein>
<sequence length="179" mass="19109">MEAVYWGLLVFGALYAIITFIFGEVLSHAFDAFVGDGHLSFLQPTALVSGLTTLGAIGILLTRYTAFQSASIMLIAIAGAILVSVMMYFFYIRPMEQGENSVGFSIQDLTGKVGEVNVPIPAAGFGEVTVRIGAGVTNQIAASFDKEDIPSGTTIVVIEVKEDTLYVSPLTEELLRPGH</sequence>